<keyword evidence="2 4" id="KW-1133">Transmembrane helix</keyword>
<dbReference type="SUPFAM" id="SSF103473">
    <property type="entry name" value="MFS general substrate transporter"/>
    <property type="match status" value="1"/>
</dbReference>
<keyword evidence="5" id="KW-0762">Sugar transport</keyword>
<comment type="caution">
    <text evidence="5">The sequence shown here is derived from an EMBL/GenBank/DDBJ whole genome shotgun (WGS) entry which is preliminary data.</text>
</comment>
<dbReference type="OrthoDB" id="9626824at2759"/>
<evidence type="ECO:0000256" key="2">
    <source>
        <dbReference type="ARBA" id="ARBA00022989"/>
    </source>
</evidence>
<reference evidence="5 6" key="1">
    <citation type="journal article" date="2017" name="Nat. Ecol. Evol.">
        <title>Scallop genome provides insights into evolution of bilaterian karyotype and development.</title>
        <authorList>
            <person name="Wang S."/>
            <person name="Zhang J."/>
            <person name="Jiao W."/>
            <person name="Li J."/>
            <person name="Xun X."/>
            <person name="Sun Y."/>
            <person name="Guo X."/>
            <person name="Huan P."/>
            <person name="Dong B."/>
            <person name="Zhang L."/>
            <person name="Hu X."/>
            <person name="Sun X."/>
            <person name="Wang J."/>
            <person name="Zhao C."/>
            <person name="Wang Y."/>
            <person name="Wang D."/>
            <person name="Huang X."/>
            <person name="Wang R."/>
            <person name="Lv J."/>
            <person name="Li Y."/>
            <person name="Zhang Z."/>
            <person name="Liu B."/>
            <person name="Lu W."/>
            <person name="Hui Y."/>
            <person name="Liang J."/>
            <person name="Zhou Z."/>
            <person name="Hou R."/>
            <person name="Li X."/>
            <person name="Liu Y."/>
            <person name="Li H."/>
            <person name="Ning X."/>
            <person name="Lin Y."/>
            <person name="Zhao L."/>
            <person name="Xing Q."/>
            <person name="Dou J."/>
            <person name="Li Y."/>
            <person name="Mao J."/>
            <person name="Guo H."/>
            <person name="Dou H."/>
            <person name="Li T."/>
            <person name="Mu C."/>
            <person name="Jiang W."/>
            <person name="Fu Q."/>
            <person name="Fu X."/>
            <person name="Miao Y."/>
            <person name="Liu J."/>
            <person name="Yu Q."/>
            <person name="Li R."/>
            <person name="Liao H."/>
            <person name="Li X."/>
            <person name="Kong Y."/>
            <person name="Jiang Z."/>
            <person name="Chourrout D."/>
            <person name="Li R."/>
            <person name="Bao Z."/>
        </authorList>
    </citation>
    <scope>NUCLEOTIDE SEQUENCE [LARGE SCALE GENOMIC DNA]</scope>
    <source>
        <strain evidence="5 6">PY_sf001</strain>
    </source>
</reference>
<evidence type="ECO:0000313" key="6">
    <source>
        <dbReference type="Proteomes" id="UP000242188"/>
    </source>
</evidence>
<dbReference type="PANTHER" id="PTHR23121:SF9">
    <property type="entry name" value="SODIUM-DEPENDENT GLUCOSE TRANSPORTER 1"/>
    <property type="match status" value="1"/>
</dbReference>
<feature type="transmembrane region" description="Helical" evidence="4">
    <location>
        <begin position="90"/>
        <end position="110"/>
    </location>
</feature>
<organism evidence="5 6">
    <name type="scientific">Mizuhopecten yessoensis</name>
    <name type="common">Japanese scallop</name>
    <name type="synonym">Patinopecten yessoensis</name>
    <dbReference type="NCBI Taxonomy" id="6573"/>
    <lineage>
        <taxon>Eukaryota</taxon>
        <taxon>Metazoa</taxon>
        <taxon>Spiralia</taxon>
        <taxon>Lophotrochozoa</taxon>
        <taxon>Mollusca</taxon>
        <taxon>Bivalvia</taxon>
        <taxon>Autobranchia</taxon>
        <taxon>Pteriomorphia</taxon>
        <taxon>Pectinida</taxon>
        <taxon>Pectinoidea</taxon>
        <taxon>Pectinidae</taxon>
        <taxon>Mizuhopecten</taxon>
    </lineage>
</organism>
<gene>
    <name evidence="5" type="ORF">KP79_PYT19123</name>
</gene>
<dbReference type="GO" id="GO:0022857">
    <property type="term" value="F:transmembrane transporter activity"/>
    <property type="evidence" value="ECO:0007669"/>
    <property type="project" value="InterPro"/>
</dbReference>
<dbReference type="Pfam" id="PF07690">
    <property type="entry name" value="MFS_1"/>
    <property type="match status" value="1"/>
</dbReference>
<evidence type="ECO:0000256" key="4">
    <source>
        <dbReference type="SAM" id="Phobius"/>
    </source>
</evidence>
<evidence type="ECO:0000256" key="3">
    <source>
        <dbReference type="ARBA" id="ARBA00023136"/>
    </source>
</evidence>
<feature type="transmembrane region" description="Helical" evidence="4">
    <location>
        <begin position="50"/>
        <end position="70"/>
    </location>
</feature>
<dbReference type="PANTHER" id="PTHR23121">
    <property type="entry name" value="SODIUM-DEPENDENT GLUCOSE TRANSPORTER 1"/>
    <property type="match status" value="1"/>
</dbReference>
<feature type="transmembrane region" description="Helical" evidence="4">
    <location>
        <begin position="265"/>
        <end position="287"/>
    </location>
</feature>
<sequence length="531" mass="59052">MSSILTDSNLSLAFHSNHDISRKQAVADPPDVPTGMWSRIQHDPIYRQKFINTLCLYASFLGMSFAKGQIGPSFLDLQAISGVGLKGGSGMLTTMYIGYMAGAILGGILYDKFKRSLLLAFAKFILACALVAIPWCSMYWLMVMAFFFLGATVGATDAICNAEIQFIWGKDGRRFMQCLHFMYSFGVALTPLITIAFLEEAPDSVTSEGQSIFPHLHNNTVLNSTTILNISGEVFISHQSNTSQNGSSMPNKDTEYERSPELYKAYIITSCVIMTVFVMQLSFFFRYDRKKTTITKKETESVTTTKSRLPLSIKIQAILNMAGILALICGIDDTLVSFLATFCVKEFGWTKTEGSLLTSLTCFIVVIGRFLAIFLVGVMSPVTLVGLHSVMTALVFMGTYICVLFKSNIGLWIVMPIFGYAKAPIFACIFTWTDEVFVPVTGRVSSMFFIVITASMALNPLILGFLMENFSNVWFCYLFFGESVLLVLLFFTALLLTRRVKRLYGTNHDTMAIEVKVAETLLEKRPDITSQ</sequence>
<feature type="transmembrane region" description="Helical" evidence="4">
    <location>
        <begin position="181"/>
        <end position="198"/>
    </location>
</feature>
<protein>
    <submittedName>
        <fullName evidence="5">Sodium-dependent glucose transporter 1A</fullName>
    </submittedName>
</protein>
<dbReference type="InterPro" id="IPR036259">
    <property type="entry name" value="MFS_trans_sf"/>
</dbReference>
<name>A0A210PF97_MIZYE</name>
<evidence type="ECO:0000256" key="1">
    <source>
        <dbReference type="ARBA" id="ARBA00022692"/>
    </source>
</evidence>
<dbReference type="EMBL" id="NEDP02076740">
    <property type="protein sequence ID" value="OWF35131.1"/>
    <property type="molecule type" value="Genomic_DNA"/>
</dbReference>
<keyword evidence="6" id="KW-1185">Reference proteome</keyword>
<feature type="transmembrane region" description="Helical" evidence="4">
    <location>
        <begin position="117"/>
        <end position="133"/>
    </location>
</feature>
<keyword evidence="3 4" id="KW-0472">Membrane</keyword>
<feature type="transmembrane region" description="Helical" evidence="4">
    <location>
        <begin position="472"/>
        <end position="496"/>
    </location>
</feature>
<accession>A0A210PF97</accession>
<feature type="transmembrane region" description="Helical" evidence="4">
    <location>
        <begin position="139"/>
        <end position="160"/>
    </location>
</feature>
<keyword evidence="5" id="KW-0813">Transport</keyword>
<feature type="transmembrane region" description="Helical" evidence="4">
    <location>
        <begin position="409"/>
        <end position="432"/>
    </location>
</feature>
<keyword evidence="1 4" id="KW-0812">Transmembrane</keyword>
<feature type="transmembrane region" description="Helical" evidence="4">
    <location>
        <begin position="354"/>
        <end position="377"/>
    </location>
</feature>
<dbReference type="InterPro" id="IPR011701">
    <property type="entry name" value="MFS"/>
</dbReference>
<dbReference type="AlphaFoldDB" id="A0A210PF97"/>
<dbReference type="Proteomes" id="UP000242188">
    <property type="component" value="Unassembled WGS sequence"/>
</dbReference>
<evidence type="ECO:0000313" key="5">
    <source>
        <dbReference type="EMBL" id="OWF35131.1"/>
    </source>
</evidence>
<dbReference type="Gene3D" id="1.20.1250.20">
    <property type="entry name" value="MFS general substrate transporter like domains"/>
    <property type="match status" value="2"/>
</dbReference>
<feature type="transmembrane region" description="Helical" evidence="4">
    <location>
        <begin position="384"/>
        <end position="403"/>
    </location>
</feature>
<feature type="transmembrane region" description="Helical" evidence="4">
    <location>
        <begin position="444"/>
        <end position="466"/>
    </location>
</feature>
<proteinExistence type="predicted"/>